<evidence type="ECO:0000256" key="1">
    <source>
        <dbReference type="SAM" id="MobiDB-lite"/>
    </source>
</evidence>
<feature type="signal peptide" evidence="2">
    <location>
        <begin position="1"/>
        <end position="24"/>
    </location>
</feature>
<keyword evidence="4" id="KW-1185">Reference proteome</keyword>
<reference evidence="3 4" key="1">
    <citation type="submission" date="2020-10" db="EMBL/GenBank/DDBJ databases">
        <title>Plant Genome Project.</title>
        <authorList>
            <person name="Zhang R.-G."/>
        </authorList>
    </citation>
    <scope>NUCLEOTIDE SEQUENCE [LARGE SCALE GENOMIC DNA]</scope>
    <source>
        <strain evidence="3">FAFU-HL-1</strain>
        <tissue evidence="3">Leaf</tissue>
    </source>
</reference>
<dbReference type="EMBL" id="JADGMS010000015">
    <property type="protein sequence ID" value="KAF9667347.1"/>
    <property type="molecule type" value="Genomic_DNA"/>
</dbReference>
<name>A0A835JCX8_9ROSI</name>
<dbReference type="AlphaFoldDB" id="A0A835JCX8"/>
<organism evidence="3 4">
    <name type="scientific">Salix dunnii</name>
    <dbReference type="NCBI Taxonomy" id="1413687"/>
    <lineage>
        <taxon>Eukaryota</taxon>
        <taxon>Viridiplantae</taxon>
        <taxon>Streptophyta</taxon>
        <taxon>Embryophyta</taxon>
        <taxon>Tracheophyta</taxon>
        <taxon>Spermatophyta</taxon>
        <taxon>Magnoliopsida</taxon>
        <taxon>eudicotyledons</taxon>
        <taxon>Gunneridae</taxon>
        <taxon>Pentapetalae</taxon>
        <taxon>rosids</taxon>
        <taxon>fabids</taxon>
        <taxon>Malpighiales</taxon>
        <taxon>Salicaceae</taxon>
        <taxon>Saliceae</taxon>
        <taxon>Salix</taxon>
    </lineage>
</organism>
<feature type="region of interest" description="Disordered" evidence="1">
    <location>
        <begin position="28"/>
        <end position="69"/>
    </location>
</feature>
<dbReference type="Proteomes" id="UP000657918">
    <property type="component" value="Unassembled WGS sequence"/>
</dbReference>
<feature type="chain" id="PRO_5032885111" evidence="2">
    <location>
        <begin position="25"/>
        <end position="179"/>
    </location>
</feature>
<comment type="caution">
    <text evidence="3">The sequence shown here is derived from an EMBL/GenBank/DDBJ whole genome shotgun (WGS) entry which is preliminary data.</text>
</comment>
<evidence type="ECO:0000313" key="3">
    <source>
        <dbReference type="EMBL" id="KAF9667347.1"/>
    </source>
</evidence>
<sequence>MHQLLAKLAWLDMVAMIVLQMSMAQISSSRGKNGGVSDHRVGSCASPSSREGLQYGDDDNSNSHDVKENIPVFSPTPNFWCRKENKNPLTNYFLVDPVESIPLNPSISLEKSSLLQVPSTGNNHDVKSLTSSNPKLFHRQLGTKPTEKLRASEPASTTAAGSHCLQVHDHIGGCSSTSK</sequence>
<accession>A0A835JCX8</accession>
<gene>
    <name evidence="3" type="ORF">SADUNF_Sadunf15G0013500</name>
</gene>
<keyword evidence="2" id="KW-0732">Signal</keyword>
<evidence type="ECO:0000256" key="2">
    <source>
        <dbReference type="SAM" id="SignalP"/>
    </source>
</evidence>
<protein>
    <submittedName>
        <fullName evidence="3">Uncharacterized protein</fullName>
    </submittedName>
</protein>
<proteinExistence type="predicted"/>
<evidence type="ECO:0000313" key="4">
    <source>
        <dbReference type="Proteomes" id="UP000657918"/>
    </source>
</evidence>